<dbReference type="GO" id="GO:0003677">
    <property type="term" value="F:DNA binding"/>
    <property type="evidence" value="ECO:0007669"/>
    <property type="project" value="UniProtKB-KW"/>
</dbReference>
<dbReference type="AlphaFoldDB" id="A0A2W5V3B4"/>
<evidence type="ECO:0000259" key="1">
    <source>
        <dbReference type="Pfam" id="PF13280"/>
    </source>
</evidence>
<dbReference type="PANTHER" id="PTHR34580:SF1">
    <property type="entry name" value="PROTEIN PAFC"/>
    <property type="match status" value="1"/>
</dbReference>
<dbReference type="InterPro" id="IPR026881">
    <property type="entry name" value="WYL_dom"/>
</dbReference>
<dbReference type="RefSeq" id="WP_304278251.1">
    <property type="nucleotide sequence ID" value="NZ_QFQZ01000036.1"/>
</dbReference>
<comment type="caution">
    <text evidence="3">The sequence shown here is derived from an EMBL/GenBank/DDBJ whole genome shotgun (WGS) entry which is preliminary data.</text>
</comment>
<feature type="domain" description="WYL" evidence="1">
    <location>
        <begin position="150"/>
        <end position="216"/>
    </location>
</feature>
<dbReference type="Pfam" id="PF25583">
    <property type="entry name" value="WCX"/>
    <property type="match status" value="1"/>
</dbReference>
<reference evidence="3 4" key="1">
    <citation type="submission" date="2017-08" db="EMBL/GenBank/DDBJ databases">
        <title>Infants hospitalized years apart are colonized by the same room-sourced microbial strains.</title>
        <authorList>
            <person name="Brooks B."/>
            <person name="Olm M.R."/>
            <person name="Firek B.A."/>
            <person name="Baker R."/>
            <person name="Thomas B.C."/>
            <person name="Morowitz M.J."/>
            <person name="Banfield J.F."/>
        </authorList>
    </citation>
    <scope>NUCLEOTIDE SEQUENCE [LARGE SCALE GENOMIC DNA]</scope>
    <source>
        <strain evidence="3">S2_003_000_R2_4</strain>
    </source>
</reference>
<evidence type="ECO:0000259" key="2">
    <source>
        <dbReference type="Pfam" id="PF25583"/>
    </source>
</evidence>
<sequence>MRHEKATRLLHLARMLAGSAEGLTLDEMAQALGVGRRTAERMRDAVWAAFPQMEAIDDPPTKRFRIPSGLDGVFQTPTAEELAALRTAADGYKASGADARAASLYALEAKLLAALRGSARRRVAPDVEALVQAETIAIHAGPRPFEDAAVLSAIRAAIKGLQALSFRYEGGSTPGRTREVTPLGVLFGRSNYLVALEGQGGKPRSWRLDRMSDLKVLDKPASPPEDFSLQAFADESFGIYHDEIQDVVLRIRPEGAEDALRWRFHATQTVTPEADGSVLVTFRAGGMRELAWHLFTWGDKIQIVGPEALKAKMIEELQEAGRAHGAW</sequence>
<gene>
    <name evidence="3" type="ORF">DI526_12360</name>
</gene>
<dbReference type="PROSITE" id="PS52050">
    <property type="entry name" value="WYL"/>
    <property type="match status" value="1"/>
</dbReference>
<dbReference type="EMBL" id="QFQZ01000036">
    <property type="protein sequence ID" value="PZR33802.1"/>
    <property type="molecule type" value="Genomic_DNA"/>
</dbReference>
<name>A0A2W5V3B4_9CAUL</name>
<keyword evidence="3" id="KW-0238">DNA-binding</keyword>
<evidence type="ECO:0000313" key="4">
    <source>
        <dbReference type="Proteomes" id="UP000249393"/>
    </source>
</evidence>
<accession>A0A2W5V3B4</accession>
<feature type="domain" description="WCX" evidence="2">
    <location>
        <begin position="245"/>
        <end position="320"/>
    </location>
</feature>
<dbReference type="Pfam" id="PF13280">
    <property type="entry name" value="WYL"/>
    <property type="match status" value="1"/>
</dbReference>
<dbReference type="InterPro" id="IPR051534">
    <property type="entry name" value="CBASS_pafABC_assoc_protein"/>
</dbReference>
<dbReference type="InterPro" id="IPR057727">
    <property type="entry name" value="WCX_dom"/>
</dbReference>
<evidence type="ECO:0000313" key="3">
    <source>
        <dbReference type="EMBL" id="PZR33802.1"/>
    </source>
</evidence>
<proteinExistence type="predicted"/>
<organism evidence="3 4">
    <name type="scientific">Caulobacter segnis</name>
    <dbReference type="NCBI Taxonomy" id="88688"/>
    <lineage>
        <taxon>Bacteria</taxon>
        <taxon>Pseudomonadati</taxon>
        <taxon>Pseudomonadota</taxon>
        <taxon>Alphaproteobacteria</taxon>
        <taxon>Caulobacterales</taxon>
        <taxon>Caulobacteraceae</taxon>
        <taxon>Caulobacter</taxon>
    </lineage>
</organism>
<dbReference type="Proteomes" id="UP000249393">
    <property type="component" value="Unassembled WGS sequence"/>
</dbReference>
<dbReference type="PANTHER" id="PTHR34580">
    <property type="match status" value="1"/>
</dbReference>
<protein>
    <submittedName>
        <fullName evidence="3">DNA-binding transcriptional regulator</fullName>
    </submittedName>
</protein>